<dbReference type="Pfam" id="PF13302">
    <property type="entry name" value="Acetyltransf_3"/>
    <property type="match status" value="1"/>
</dbReference>
<reference evidence="2 3" key="1">
    <citation type="submission" date="2019-08" db="EMBL/GenBank/DDBJ databases">
        <authorList>
            <person name="Peeters C."/>
        </authorList>
    </citation>
    <scope>NUCLEOTIDE SEQUENCE [LARGE SCALE GENOMIC DNA]</scope>
    <source>
        <strain evidence="2 3">LMG 31107</strain>
    </source>
</reference>
<evidence type="ECO:0000313" key="2">
    <source>
        <dbReference type="EMBL" id="VVD88228.1"/>
    </source>
</evidence>
<dbReference type="PANTHER" id="PTHR43792:SF1">
    <property type="entry name" value="N-ACETYLTRANSFERASE DOMAIN-CONTAINING PROTEIN"/>
    <property type="match status" value="1"/>
</dbReference>
<feature type="domain" description="N-acetyltransferase" evidence="1">
    <location>
        <begin position="66"/>
        <end position="235"/>
    </location>
</feature>
<dbReference type="Gene3D" id="3.40.630.30">
    <property type="match status" value="1"/>
</dbReference>
<accession>A0A5E4TNR7</accession>
<dbReference type="GO" id="GO:0016747">
    <property type="term" value="F:acyltransferase activity, transferring groups other than amino-acyl groups"/>
    <property type="evidence" value="ECO:0007669"/>
    <property type="project" value="InterPro"/>
</dbReference>
<proteinExistence type="predicted"/>
<organism evidence="2 3">
    <name type="scientific">Pandoraea cepalis</name>
    <dbReference type="NCBI Taxonomy" id="2508294"/>
    <lineage>
        <taxon>Bacteria</taxon>
        <taxon>Pseudomonadati</taxon>
        <taxon>Pseudomonadota</taxon>
        <taxon>Betaproteobacteria</taxon>
        <taxon>Burkholderiales</taxon>
        <taxon>Burkholderiaceae</taxon>
        <taxon>Pandoraea</taxon>
    </lineage>
</organism>
<dbReference type="PROSITE" id="PS51186">
    <property type="entry name" value="GNAT"/>
    <property type="match status" value="1"/>
</dbReference>
<dbReference type="InterPro" id="IPR000182">
    <property type="entry name" value="GNAT_dom"/>
</dbReference>
<name>A0A5E4TNR7_9BURK</name>
<dbReference type="EMBL" id="CABPRY010000002">
    <property type="protein sequence ID" value="VVD88228.1"/>
    <property type="molecule type" value="Genomic_DNA"/>
</dbReference>
<sequence>MAILMGTNTMFAQIELSQSRIVTIGDLRFGFGRIQRNFERMSTSTLAEDSHSPFGTPARVLTTERTVLRQWRPEDLPLFAALNADRDVMRHFPTTLDRTQSDAIAHRLAQHIETHGYGPWVLEIPGVTPFAGFVGLMRVGFDAPFAPAVEIGWRLARAWWSKGYATEAAFAAAHFAFETLGLEALVSFTVPANVRSRAVMERIGMRHCPDEDFLHPLIPAGHRMRRHVLYRLNADELAANQR</sequence>
<evidence type="ECO:0000259" key="1">
    <source>
        <dbReference type="PROSITE" id="PS51186"/>
    </source>
</evidence>
<dbReference type="SUPFAM" id="SSF55729">
    <property type="entry name" value="Acyl-CoA N-acyltransferases (Nat)"/>
    <property type="match status" value="1"/>
</dbReference>
<dbReference type="AlphaFoldDB" id="A0A5E4TNR7"/>
<protein>
    <submittedName>
        <fullName evidence="2">GCN5 family acetyltransferase</fullName>
    </submittedName>
</protein>
<dbReference type="InterPro" id="IPR016181">
    <property type="entry name" value="Acyl_CoA_acyltransferase"/>
</dbReference>
<dbReference type="Proteomes" id="UP000396788">
    <property type="component" value="Unassembled WGS sequence"/>
</dbReference>
<dbReference type="InterPro" id="IPR051531">
    <property type="entry name" value="N-acetyltransferase"/>
</dbReference>
<evidence type="ECO:0000313" key="3">
    <source>
        <dbReference type="Proteomes" id="UP000396788"/>
    </source>
</evidence>
<keyword evidence="2" id="KW-0808">Transferase</keyword>
<gene>
    <name evidence="2" type="ORF">PCE31107_01489</name>
</gene>
<dbReference type="PANTHER" id="PTHR43792">
    <property type="entry name" value="GNAT FAMILY, PUTATIVE (AFU_ORTHOLOGUE AFUA_3G00765)-RELATED-RELATED"/>
    <property type="match status" value="1"/>
</dbReference>